<dbReference type="InterPro" id="IPR045121">
    <property type="entry name" value="CoAse"/>
</dbReference>
<comment type="caution">
    <text evidence="9">The sequence shown here is derived from an EMBL/GenBank/DDBJ whole genome shotgun (WGS) entry which is preliminary data.</text>
</comment>
<evidence type="ECO:0000256" key="6">
    <source>
        <dbReference type="ARBA" id="ARBA00023211"/>
    </source>
</evidence>
<keyword evidence="7" id="KW-0472">Membrane</keyword>
<name>A0ABW2CT86_9ACTN</name>
<evidence type="ECO:0000256" key="3">
    <source>
        <dbReference type="ARBA" id="ARBA00022723"/>
    </source>
</evidence>
<protein>
    <submittedName>
        <fullName evidence="9">NUDIX hydrolase</fullName>
        <ecNumber evidence="9">3.6.1.55</ecNumber>
    </submittedName>
</protein>
<dbReference type="Pfam" id="PF00293">
    <property type="entry name" value="NUDIX"/>
    <property type="match status" value="1"/>
</dbReference>
<evidence type="ECO:0000313" key="9">
    <source>
        <dbReference type="EMBL" id="MFC6884992.1"/>
    </source>
</evidence>
<evidence type="ECO:0000313" key="10">
    <source>
        <dbReference type="Proteomes" id="UP001596380"/>
    </source>
</evidence>
<keyword evidence="6" id="KW-0464">Manganese</keyword>
<dbReference type="EC" id="3.6.1.55" evidence="9"/>
<evidence type="ECO:0000256" key="1">
    <source>
        <dbReference type="ARBA" id="ARBA00001936"/>
    </source>
</evidence>
<dbReference type="Proteomes" id="UP001596380">
    <property type="component" value="Unassembled WGS sequence"/>
</dbReference>
<gene>
    <name evidence="9" type="ORF">ACFQKB_34910</name>
</gene>
<evidence type="ECO:0000256" key="7">
    <source>
        <dbReference type="SAM" id="Phobius"/>
    </source>
</evidence>
<accession>A0ABW2CT86</accession>
<comment type="cofactor">
    <cofactor evidence="2">
        <name>Mg(2+)</name>
        <dbReference type="ChEBI" id="CHEBI:18420"/>
    </cofactor>
</comment>
<reference evidence="10" key="1">
    <citation type="journal article" date="2019" name="Int. J. Syst. Evol. Microbiol.">
        <title>The Global Catalogue of Microorganisms (GCM) 10K type strain sequencing project: providing services to taxonomists for standard genome sequencing and annotation.</title>
        <authorList>
            <consortium name="The Broad Institute Genomics Platform"/>
            <consortium name="The Broad Institute Genome Sequencing Center for Infectious Disease"/>
            <person name="Wu L."/>
            <person name="Ma J."/>
        </authorList>
    </citation>
    <scope>NUCLEOTIDE SEQUENCE [LARGE SCALE GENOMIC DNA]</scope>
    <source>
        <strain evidence="10">JCM 3369</strain>
    </source>
</reference>
<keyword evidence="10" id="KW-1185">Reference proteome</keyword>
<dbReference type="PANTHER" id="PTHR12992">
    <property type="entry name" value="NUDIX HYDROLASE"/>
    <property type="match status" value="1"/>
</dbReference>
<dbReference type="PANTHER" id="PTHR12992:SF11">
    <property type="entry name" value="MITOCHONDRIAL COENZYME A DIPHOSPHATASE NUDT8"/>
    <property type="match status" value="1"/>
</dbReference>
<dbReference type="InterPro" id="IPR000086">
    <property type="entry name" value="NUDIX_hydrolase_dom"/>
</dbReference>
<comment type="cofactor">
    <cofactor evidence="1">
        <name>Mn(2+)</name>
        <dbReference type="ChEBI" id="CHEBI:29035"/>
    </cofactor>
</comment>
<keyword evidence="5" id="KW-0460">Magnesium</keyword>
<dbReference type="PROSITE" id="PS51462">
    <property type="entry name" value="NUDIX"/>
    <property type="match status" value="1"/>
</dbReference>
<organism evidence="9 10">
    <name type="scientific">Actinomadura yumaensis</name>
    <dbReference type="NCBI Taxonomy" id="111807"/>
    <lineage>
        <taxon>Bacteria</taxon>
        <taxon>Bacillati</taxon>
        <taxon>Actinomycetota</taxon>
        <taxon>Actinomycetes</taxon>
        <taxon>Streptosporangiales</taxon>
        <taxon>Thermomonosporaceae</taxon>
        <taxon>Actinomadura</taxon>
    </lineage>
</organism>
<feature type="transmembrane region" description="Helical" evidence="7">
    <location>
        <begin position="171"/>
        <end position="191"/>
    </location>
</feature>
<dbReference type="EMBL" id="JBHSXS010000032">
    <property type="protein sequence ID" value="MFC6884992.1"/>
    <property type="molecule type" value="Genomic_DNA"/>
</dbReference>
<evidence type="ECO:0000256" key="2">
    <source>
        <dbReference type="ARBA" id="ARBA00001946"/>
    </source>
</evidence>
<keyword evidence="4 9" id="KW-0378">Hydrolase</keyword>
<dbReference type="CDD" id="cd03426">
    <property type="entry name" value="NUDIX_CoAse_Nudt7"/>
    <property type="match status" value="1"/>
</dbReference>
<feature type="domain" description="Nudix hydrolase" evidence="8">
    <location>
        <begin position="33"/>
        <end position="168"/>
    </location>
</feature>
<dbReference type="SUPFAM" id="SSF55811">
    <property type="entry name" value="Nudix"/>
    <property type="match status" value="1"/>
</dbReference>
<evidence type="ECO:0000259" key="8">
    <source>
        <dbReference type="PROSITE" id="PS51462"/>
    </source>
</evidence>
<sequence>MSDTATPVPRWLDRFRAEAPHLAVPPMLRPTSGGRAAAVLILFGEGPHGPDVLLTERAATLNKHAGQPAFPGGRIDPEDDGPVAAALREAWEEAGVEPAGVEVLATLPELYLSHSEHRVTPVAAWWREPSDIAPGHPGEVATVARVPIADLVDPANRLTVRHPSGLKMGPAFRVGGMLVWGFTAGLLIQVLGAGGWDRPWDASRVEDLPPEVLNLASRG</sequence>
<keyword evidence="3" id="KW-0479">Metal-binding</keyword>
<dbReference type="GO" id="GO:0035539">
    <property type="term" value="F:8-oxo-7,8-dihydrodeoxyguanosine triphosphate pyrophosphatase activity"/>
    <property type="evidence" value="ECO:0007669"/>
    <property type="project" value="UniProtKB-EC"/>
</dbReference>
<keyword evidence="7" id="KW-1133">Transmembrane helix</keyword>
<dbReference type="Gene3D" id="3.90.79.10">
    <property type="entry name" value="Nucleoside Triphosphate Pyrophosphohydrolase"/>
    <property type="match status" value="1"/>
</dbReference>
<proteinExistence type="predicted"/>
<dbReference type="InterPro" id="IPR015797">
    <property type="entry name" value="NUDIX_hydrolase-like_dom_sf"/>
</dbReference>
<evidence type="ECO:0000256" key="5">
    <source>
        <dbReference type="ARBA" id="ARBA00022842"/>
    </source>
</evidence>
<evidence type="ECO:0000256" key="4">
    <source>
        <dbReference type="ARBA" id="ARBA00022801"/>
    </source>
</evidence>
<keyword evidence="7" id="KW-0812">Transmembrane</keyword>
<dbReference type="RefSeq" id="WP_375539046.1">
    <property type="nucleotide sequence ID" value="NZ_JBHSXE010000001.1"/>
</dbReference>